<evidence type="ECO:0000256" key="2">
    <source>
        <dbReference type="ARBA" id="ARBA00022741"/>
    </source>
</evidence>
<dbReference type="GO" id="GO:0046872">
    <property type="term" value="F:metal ion binding"/>
    <property type="evidence" value="ECO:0007669"/>
    <property type="project" value="UniProtKB-KW"/>
</dbReference>
<proteinExistence type="inferred from homology"/>
<dbReference type="Proteomes" id="UP000325415">
    <property type="component" value="Unassembled WGS sequence"/>
</dbReference>
<dbReference type="AlphaFoldDB" id="A0A5N6S427"/>
<keyword evidence="5" id="KW-0479">Metal-binding</keyword>
<dbReference type="NCBIfam" id="TIGR02727">
    <property type="entry name" value="MTHFS_bact"/>
    <property type="match status" value="1"/>
</dbReference>
<dbReference type="Gene3D" id="3.40.50.10420">
    <property type="entry name" value="NagB/RpiA/CoA transferase-like"/>
    <property type="match status" value="1"/>
</dbReference>
<feature type="binding site" evidence="4">
    <location>
        <begin position="12"/>
        <end position="16"/>
    </location>
    <ligand>
        <name>ATP</name>
        <dbReference type="ChEBI" id="CHEBI:30616"/>
    </ligand>
</feature>
<protein>
    <recommendedName>
        <fullName evidence="5">5-formyltetrahydrofolate cyclo-ligase</fullName>
        <ecNumber evidence="5">6.3.3.2</ecNumber>
    </recommendedName>
</protein>
<dbReference type="GO" id="GO:0009396">
    <property type="term" value="P:folic acid-containing compound biosynthetic process"/>
    <property type="evidence" value="ECO:0007669"/>
    <property type="project" value="TreeGrafter"/>
</dbReference>
<keyword evidence="2 4" id="KW-0547">Nucleotide-binding</keyword>
<dbReference type="GeneID" id="78126671"/>
<feature type="binding site" evidence="4">
    <location>
        <position position="59"/>
    </location>
    <ligand>
        <name>substrate</name>
    </ligand>
</feature>
<feature type="binding site" evidence="4">
    <location>
        <position position="64"/>
    </location>
    <ligand>
        <name>substrate</name>
    </ligand>
</feature>
<dbReference type="RefSeq" id="WP_152580487.1">
    <property type="nucleotide sequence ID" value="NZ_JAKVOD010000001.1"/>
</dbReference>
<evidence type="ECO:0000313" key="6">
    <source>
        <dbReference type="EMBL" id="KAE8129077.1"/>
    </source>
</evidence>
<evidence type="ECO:0000313" key="7">
    <source>
        <dbReference type="Proteomes" id="UP000325415"/>
    </source>
</evidence>
<dbReference type="InterPro" id="IPR002698">
    <property type="entry name" value="FTHF_cligase"/>
</dbReference>
<evidence type="ECO:0000256" key="3">
    <source>
        <dbReference type="ARBA" id="ARBA00022840"/>
    </source>
</evidence>
<feature type="binding site" evidence="4">
    <location>
        <begin position="148"/>
        <end position="156"/>
    </location>
    <ligand>
        <name>ATP</name>
        <dbReference type="ChEBI" id="CHEBI:30616"/>
    </ligand>
</feature>
<reference evidence="6 7" key="1">
    <citation type="submission" date="2018-04" db="EMBL/GenBank/DDBJ databases">
        <authorList>
            <person name="Eckel V.P."/>
            <person name="Vogel R.F."/>
        </authorList>
    </citation>
    <scope>NUCLEOTIDE SEQUENCE [LARGE SCALE GENOMIC DNA]</scope>
    <source>
        <strain evidence="7">TMW 2.1764</strain>
    </source>
</reference>
<evidence type="ECO:0000256" key="1">
    <source>
        <dbReference type="ARBA" id="ARBA00010638"/>
    </source>
</evidence>
<evidence type="ECO:0000256" key="5">
    <source>
        <dbReference type="RuleBase" id="RU361279"/>
    </source>
</evidence>
<dbReference type="Pfam" id="PF01812">
    <property type="entry name" value="5-FTHF_cyc-lig"/>
    <property type="match status" value="1"/>
</dbReference>
<keyword evidence="7" id="KW-1185">Reference proteome</keyword>
<dbReference type="GO" id="GO:0030272">
    <property type="term" value="F:5-formyltetrahydrofolate cyclo-ligase activity"/>
    <property type="evidence" value="ECO:0007669"/>
    <property type="project" value="UniProtKB-EC"/>
</dbReference>
<dbReference type="PANTHER" id="PTHR23407">
    <property type="entry name" value="ATPASE INHIBITOR/5-FORMYLTETRAHYDROFOLATE CYCLO-LIGASE"/>
    <property type="match status" value="1"/>
</dbReference>
<dbReference type="SUPFAM" id="SSF100950">
    <property type="entry name" value="NagB/RpiA/CoA transferase-like"/>
    <property type="match status" value="1"/>
</dbReference>
<evidence type="ECO:0000256" key="4">
    <source>
        <dbReference type="PIRSR" id="PIRSR006806-1"/>
    </source>
</evidence>
<dbReference type="PANTHER" id="PTHR23407:SF1">
    <property type="entry name" value="5-FORMYLTETRAHYDROFOLATE CYCLO-LIGASE"/>
    <property type="match status" value="1"/>
</dbReference>
<dbReference type="InterPro" id="IPR037171">
    <property type="entry name" value="NagB/RpiA_transferase-like"/>
</dbReference>
<name>A0A5N6S427_9BIFI</name>
<dbReference type="InterPro" id="IPR024185">
    <property type="entry name" value="FTHF_cligase-like_sf"/>
</dbReference>
<comment type="cofactor">
    <cofactor evidence="5">
        <name>Mg(2+)</name>
        <dbReference type="ChEBI" id="CHEBI:18420"/>
    </cofactor>
</comment>
<gene>
    <name evidence="6" type="ORF">DDE84_03060</name>
</gene>
<dbReference type="OrthoDB" id="3242798at2"/>
<keyword evidence="5" id="KW-0460">Magnesium</keyword>
<dbReference type="PIRSF" id="PIRSF006806">
    <property type="entry name" value="FTHF_cligase"/>
    <property type="match status" value="1"/>
</dbReference>
<dbReference type="GO" id="GO:0005524">
    <property type="term" value="F:ATP binding"/>
    <property type="evidence" value="ECO:0007669"/>
    <property type="project" value="UniProtKB-KW"/>
</dbReference>
<organism evidence="6 7">
    <name type="scientific">Bifidobacterium tibiigranuli</name>
    <dbReference type="NCBI Taxonomy" id="2172043"/>
    <lineage>
        <taxon>Bacteria</taxon>
        <taxon>Bacillati</taxon>
        <taxon>Actinomycetota</taxon>
        <taxon>Actinomycetes</taxon>
        <taxon>Bifidobacteriales</taxon>
        <taxon>Bifidobacteriaceae</taxon>
        <taxon>Bifidobacterium</taxon>
    </lineage>
</organism>
<comment type="catalytic activity">
    <reaction evidence="5">
        <text>(6S)-5-formyl-5,6,7,8-tetrahydrofolate + ATP = (6R)-5,10-methenyltetrahydrofolate + ADP + phosphate</text>
        <dbReference type="Rhea" id="RHEA:10488"/>
        <dbReference type="ChEBI" id="CHEBI:30616"/>
        <dbReference type="ChEBI" id="CHEBI:43474"/>
        <dbReference type="ChEBI" id="CHEBI:57455"/>
        <dbReference type="ChEBI" id="CHEBI:57457"/>
        <dbReference type="ChEBI" id="CHEBI:456216"/>
        <dbReference type="EC" id="6.3.3.2"/>
    </reaction>
</comment>
<accession>A0A5N6S427</accession>
<comment type="caution">
    <text evidence="6">The sequence shown here is derived from an EMBL/GenBank/DDBJ whole genome shotgun (WGS) entry which is preliminary data.</text>
</comment>
<dbReference type="GO" id="GO:0035999">
    <property type="term" value="P:tetrahydrofolate interconversion"/>
    <property type="evidence" value="ECO:0007669"/>
    <property type="project" value="TreeGrafter"/>
</dbReference>
<keyword evidence="6" id="KW-0436">Ligase</keyword>
<comment type="similarity">
    <text evidence="1 5">Belongs to the 5-formyltetrahydrofolate cyclo-ligase family.</text>
</comment>
<sequence length="201" mass="21932">MDDDAKAAKAAKKALRKAALARRRAIESSEFEHAGDLLMRAALRRVEELPARSTIAAYISMGTEIPTMPMIAALQQRGMRVLVPRLGSGLDIGWSELGDSGALEPMPRTTSGGMRPREPHSPVLGPDALREASMIFVPALAVDGSNMRLGRGGGWYDRALIERGPRAHIVAVCWPWERTSEPLPRESHDIAVDEMLELGDM</sequence>
<keyword evidence="3 4" id="KW-0067">ATP-binding</keyword>
<dbReference type="EMBL" id="QDAG01000003">
    <property type="protein sequence ID" value="KAE8129077.1"/>
    <property type="molecule type" value="Genomic_DNA"/>
</dbReference>
<dbReference type="EC" id="6.3.3.2" evidence="5"/>